<dbReference type="EMBL" id="JAAVUN010000028">
    <property type="protein sequence ID" value="NKE10518.1"/>
    <property type="molecule type" value="Genomic_DNA"/>
</dbReference>
<dbReference type="InterPro" id="IPR012349">
    <property type="entry name" value="Split_barrel_FMN-bd"/>
</dbReference>
<name>A0A846TMT0_9MICC</name>
<dbReference type="AlphaFoldDB" id="A0A846TMT0"/>
<evidence type="ECO:0000256" key="1">
    <source>
        <dbReference type="ARBA" id="ARBA00023002"/>
    </source>
</evidence>
<evidence type="ECO:0000313" key="5">
    <source>
        <dbReference type="Proteomes" id="UP000521379"/>
    </source>
</evidence>
<accession>A0A846TMT0</accession>
<protein>
    <submittedName>
        <fullName evidence="4">Flavin reductase</fullName>
    </submittedName>
</protein>
<dbReference type="GO" id="GO:0010181">
    <property type="term" value="F:FMN binding"/>
    <property type="evidence" value="ECO:0007669"/>
    <property type="project" value="InterPro"/>
</dbReference>
<dbReference type="RefSeq" id="WP_047691373.1">
    <property type="nucleotide sequence ID" value="NZ_JAAVUN010000028.1"/>
</dbReference>
<dbReference type="SMART" id="SM00903">
    <property type="entry name" value="Flavin_Reduct"/>
    <property type="match status" value="1"/>
</dbReference>
<gene>
    <name evidence="4" type="ORF">GTW58_11375</name>
</gene>
<evidence type="ECO:0000259" key="3">
    <source>
        <dbReference type="SMART" id="SM00903"/>
    </source>
</evidence>
<dbReference type="InterPro" id="IPR050268">
    <property type="entry name" value="NADH-dep_flavin_reductase"/>
</dbReference>
<dbReference type="SUPFAM" id="SSF50475">
    <property type="entry name" value="FMN-binding split barrel"/>
    <property type="match status" value="1"/>
</dbReference>
<dbReference type="Proteomes" id="UP000521379">
    <property type="component" value="Unassembled WGS sequence"/>
</dbReference>
<feature type="region of interest" description="Disordered" evidence="2">
    <location>
        <begin position="159"/>
        <end position="194"/>
    </location>
</feature>
<keyword evidence="1" id="KW-0560">Oxidoreductase</keyword>
<dbReference type="GO" id="GO:0042602">
    <property type="term" value="F:riboflavin reductase (NADPH) activity"/>
    <property type="evidence" value="ECO:0007669"/>
    <property type="project" value="TreeGrafter"/>
</dbReference>
<dbReference type="Pfam" id="PF01613">
    <property type="entry name" value="Flavin_Reduct"/>
    <property type="match status" value="1"/>
</dbReference>
<comment type="caution">
    <text evidence="4">The sequence shown here is derived from an EMBL/GenBank/DDBJ whole genome shotgun (WGS) entry which is preliminary data.</text>
</comment>
<dbReference type="Gene3D" id="2.30.110.10">
    <property type="entry name" value="Electron Transport, Fmn-binding Protein, Chain A"/>
    <property type="match status" value="1"/>
</dbReference>
<dbReference type="PANTHER" id="PTHR30466">
    <property type="entry name" value="FLAVIN REDUCTASE"/>
    <property type="match status" value="1"/>
</dbReference>
<feature type="compositionally biased region" description="Low complexity" evidence="2">
    <location>
        <begin position="159"/>
        <end position="186"/>
    </location>
</feature>
<evidence type="ECO:0000313" key="4">
    <source>
        <dbReference type="EMBL" id="NKE10518.1"/>
    </source>
</evidence>
<sequence length="207" mass="21683">MASEQSAKAVNVVEGTEAFVESYRLLAQELASGVAVVAVRHRNRDHAVTVTGWLDVSWDPPTMAVSLFEEGRICEAVEGAGTWTLSVLNRDQESIASWLASPGNPVDGLLSNVPHERVGKDGPVVISNCLAWFHVRTDQIHSVATHQLVVGRVTAMGGPASSSRGGAARQGQASVAQGQSSGAPSQTSVASSGEPLIHWARGFHGLG</sequence>
<keyword evidence="5" id="KW-1185">Reference proteome</keyword>
<dbReference type="InterPro" id="IPR002563">
    <property type="entry name" value="Flavin_Rdtase-like_dom"/>
</dbReference>
<dbReference type="PANTHER" id="PTHR30466:SF1">
    <property type="entry name" value="FMN REDUCTASE (NADH) RUTF"/>
    <property type="match status" value="1"/>
</dbReference>
<feature type="domain" description="Flavin reductase like" evidence="3">
    <location>
        <begin position="30"/>
        <end position="167"/>
    </location>
</feature>
<proteinExistence type="predicted"/>
<reference evidence="4 5" key="1">
    <citation type="submission" date="2020-02" db="EMBL/GenBank/DDBJ databases">
        <authorList>
            <person name="Sun Q."/>
        </authorList>
    </citation>
    <scope>NUCLEOTIDE SEQUENCE [LARGE SCALE GENOMIC DNA]</scope>
    <source>
        <strain evidence="4 5">YIM 13062</strain>
    </source>
</reference>
<organism evidence="4 5">
    <name type="scientific">Kocuria subflava</name>
    <dbReference type="NCBI Taxonomy" id="1736139"/>
    <lineage>
        <taxon>Bacteria</taxon>
        <taxon>Bacillati</taxon>
        <taxon>Actinomycetota</taxon>
        <taxon>Actinomycetes</taxon>
        <taxon>Micrococcales</taxon>
        <taxon>Micrococcaceae</taxon>
        <taxon>Kocuria</taxon>
    </lineage>
</organism>
<evidence type="ECO:0000256" key="2">
    <source>
        <dbReference type="SAM" id="MobiDB-lite"/>
    </source>
</evidence>